<keyword evidence="5" id="KW-1185">Reference proteome</keyword>
<reference evidence="4 5" key="1">
    <citation type="submission" date="2019-01" db="EMBL/GenBank/DDBJ databases">
        <title>Filimonas sp. strain TTM-71.</title>
        <authorList>
            <person name="Chen W.-M."/>
        </authorList>
    </citation>
    <scope>NUCLEOTIDE SEQUENCE [LARGE SCALE GENOMIC DNA]</scope>
    <source>
        <strain evidence="4 5">TTM-71</strain>
    </source>
</reference>
<feature type="signal peptide" evidence="2">
    <location>
        <begin position="1"/>
        <end position="24"/>
    </location>
</feature>
<name>A0A4Q1DD03_9BACT</name>
<gene>
    <name evidence="4" type="ORF">ESB13_08700</name>
</gene>
<dbReference type="Gene3D" id="2.60.120.200">
    <property type="match status" value="1"/>
</dbReference>
<keyword evidence="4" id="KW-0378">Hydrolase</keyword>
<dbReference type="Pfam" id="PF00722">
    <property type="entry name" value="Glyco_hydro_16"/>
    <property type="match status" value="1"/>
</dbReference>
<organism evidence="4 5">
    <name type="scientific">Filimonas effusa</name>
    <dbReference type="NCBI Taxonomy" id="2508721"/>
    <lineage>
        <taxon>Bacteria</taxon>
        <taxon>Pseudomonadati</taxon>
        <taxon>Bacteroidota</taxon>
        <taxon>Chitinophagia</taxon>
        <taxon>Chitinophagales</taxon>
        <taxon>Chitinophagaceae</taxon>
        <taxon>Filimonas</taxon>
    </lineage>
</organism>
<accession>A0A4Q1DD03</accession>
<protein>
    <submittedName>
        <fullName evidence="4">Glycoside hydrolase family 16 protein</fullName>
    </submittedName>
</protein>
<keyword evidence="2" id="KW-0732">Signal</keyword>
<proteinExistence type="inferred from homology"/>
<dbReference type="AlphaFoldDB" id="A0A4Q1DD03"/>
<dbReference type="InterPro" id="IPR013320">
    <property type="entry name" value="ConA-like_dom_sf"/>
</dbReference>
<feature type="chain" id="PRO_5020535297" evidence="2">
    <location>
        <begin position="25"/>
        <end position="324"/>
    </location>
</feature>
<evidence type="ECO:0000256" key="1">
    <source>
        <dbReference type="ARBA" id="ARBA00006865"/>
    </source>
</evidence>
<dbReference type="CDD" id="cd08023">
    <property type="entry name" value="GH16_laminarinase_like"/>
    <property type="match status" value="1"/>
</dbReference>
<dbReference type="InterPro" id="IPR050546">
    <property type="entry name" value="Glycosyl_Hydrlase_16"/>
</dbReference>
<evidence type="ECO:0000256" key="2">
    <source>
        <dbReference type="SAM" id="SignalP"/>
    </source>
</evidence>
<dbReference type="SUPFAM" id="SSF49899">
    <property type="entry name" value="Concanavalin A-like lectins/glucanases"/>
    <property type="match status" value="1"/>
</dbReference>
<dbReference type="EMBL" id="SDHZ01000001">
    <property type="protein sequence ID" value="RXK86858.1"/>
    <property type="molecule type" value="Genomic_DNA"/>
</dbReference>
<dbReference type="InterPro" id="IPR000757">
    <property type="entry name" value="Beta-glucanase-like"/>
</dbReference>
<comment type="caution">
    <text evidence="4">The sequence shown here is derived from an EMBL/GenBank/DDBJ whole genome shotgun (WGS) entry which is preliminary data.</text>
</comment>
<feature type="domain" description="GH16" evidence="3">
    <location>
        <begin position="61"/>
        <end position="324"/>
    </location>
</feature>
<evidence type="ECO:0000313" key="4">
    <source>
        <dbReference type="EMBL" id="RXK86858.1"/>
    </source>
</evidence>
<dbReference type="OrthoDB" id="9809583at2"/>
<evidence type="ECO:0000313" key="5">
    <source>
        <dbReference type="Proteomes" id="UP000290545"/>
    </source>
</evidence>
<dbReference type="GO" id="GO:0005975">
    <property type="term" value="P:carbohydrate metabolic process"/>
    <property type="evidence" value="ECO:0007669"/>
    <property type="project" value="InterPro"/>
</dbReference>
<evidence type="ECO:0000259" key="3">
    <source>
        <dbReference type="PROSITE" id="PS51762"/>
    </source>
</evidence>
<sequence>MIQINLLLASAVLSFVACSAQQNAVVATAADAPRGTAVVTAHQVSKAEAVVARPGMLQAASVAEGASQPDDGYRLVWSDEFNNNGKPDSAKWGYEYGFVRNNELQWYQPDNANCGNGMLVIEAQKTKQPNPGYKEGSRDWRKSRPDIDYTSSCILTRGKGEWLYGRFELKARIDISEGIWPAWWTLGVSKPWPANGEIDIMEYYKGRLLANIACLGANRNAHWFSNTYKVDSLGGKAWAEQFHIWRMDWTKEYVALYVDDQLLNKVEMSELANKDNSGFNPFQQPHYMLINMAIGGMNGGDPSHTSFPRKYEVDYVRVYQKATE</sequence>
<dbReference type="PANTHER" id="PTHR10963:SF55">
    <property type="entry name" value="GLYCOSIDE HYDROLASE FAMILY 16 PROTEIN"/>
    <property type="match status" value="1"/>
</dbReference>
<dbReference type="Proteomes" id="UP000290545">
    <property type="component" value="Unassembled WGS sequence"/>
</dbReference>
<dbReference type="RefSeq" id="WP_129002607.1">
    <property type="nucleotide sequence ID" value="NZ_SDHZ01000001.1"/>
</dbReference>
<dbReference type="PROSITE" id="PS51762">
    <property type="entry name" value="GH16_2"/>
    <property type="match status" value="1"/>
</dbReference>
<comment type="similarity">
    <text evidence="1">Belongs to the glycosyl hydrolase 16 family.</text>
</comment>
<dbReference type="PANTHER" id="PTHR10963">
    <property type="entry name" value="GLYCOSYL HYDROLASE-RELATED"/>
    <property type="match status" value="1"/>
</dbReference>
<dbReference type="GO" id="GO:0004553">
    <property type="term" value="F:hydrolase activity, hydrolyzing O-glycosyl compounds"/>
    <property type="evidence" value="ECO:0007669"/>
    <property type="project" value="InterPro"/>
</dbReference>